<organism evidence="3">
    <name type="scientific">Caenorhabditis brenneri</name>
    <name type="common">Nematode worm</name>
    <dbReference type="NCBI Taxonomy" id="135651"/>
    <lineage>
        <taxon>Eukaryota</taxon>
        <taxon>Metazoa</taxon>
        <taxon>Ecdysozoa</taxon>
        <taxon>Nematoda</taxon>
        <taxon>Chromadorea</taxon>
        <taxon>Rhabditida</taxon>
        <taxon>Rhabditina</taxon>
        <taxon>Rhabditomorpha</taxon>
        <taxon>Rhabditoidea</taxon>
        <taxon>Rhabditidae</taxon>
        <taxon>Peloderinae</taxon>
        <taxon>Caenorhabditis</taxon>
    </lineage>
</organism>
<dbReference type="HOGENOM" id="CLU_028840_6_2_1"/>
<evidence type="ECO:0000259" key="1">
    <source>
        <dbReference type="Pfam" id="PF07735"/>
    </source>
</evidence>
<sequence>MSIFGLFRLPALALLETLKCFTPIELFELSQCSKKSSVKIRIVGKLRLELDFHDESIIVNDKFRISAFEKGSEEHVVGVRKFQNNVVDIAYESENVIMSFWDDCISGLELMFSHFIETFDCHVEEITSDDEVPREILFSCLKIVPKMKINSLELVADSLVDEDVVWILENVEITEFLWIVHKFSDGFVYNQKPLNTKCVVVLHSHWVTFDNLSGLMSNCVMLHLSNSSWSNEEVVEFIDQWRAGMYSNLQHFMVQSQMLDENLKIKGLDALEDRVNPVEFSRKIGNRTMMIYGGVSIKRNDGSVGQFRYLKEIKQVSLFI</sequence>
<dbReference type="InterPro" id="IPR012885">
    <property type="entry name" value="F-box_Sdz-33"/>
</dbReference>
<dbReference type="InParanoid" id="G0P9T5"/>
<dbReference type="OrthoDB" id="5873707at2759"/>
<name>G0P9T5_CAEBE</name>
<keyword evidence="3" id="KW-1185">Reference proteome</keyword>
<accession>G0P9T5</accession>
<proteinExistence type="predicted"/>
<dbReference type="EMBL" id="GL380158">
    <property type="protein sequence ID" value="EGT48733.1"/>
    <property type="molecule type" value="Genomic_DNA"/>
</dbReference>
<reference evidence="3" key="1">
    <citation type="submission" date="2011-07" db="EMBL/GenBank/DDBJ databases">
        <authorList>
            <consortium name="Caenorhabditis brenneri Sequencing and Analysis Consortium"/>
            <person name="Wilson R.K."/>
        </authorList>
    </citation>
    <scope>NUCLEOTIDE SEQUENCE [LARGE SCALE GENOMIC DNA]</scope>
    <source>
        <strain evidence="3">PB2801</strain>
    </source>
</reference>
<gene>
    <name evidence="2" type="ORF">CAEBREN_31290</name>
</gene>
<dbReference type="Proteomes" id="UP000008068">
    <property type="component" value="Unassembled WGS sequence"/>
</dbReference>
<feature type="domain" description="Sdz-33 F-box" evidence="1">
    <location>
        <begin position="195"/>
        <end position="253"/>
    </location>
</feature>
<evidence type="ECO:0000313" key="2">
    <source>
        <dbReference type="EMBL" id="EGT48733.1"/>
    </source>
</evidence>
<dbReference type="PANTHER" id="PTHR21503:SF52">
    <property type="entry name" value="F-BOX DOMAIN-CONTAINING PROTEIN"/>
    <property type="match status" value="1"/>
</dbReference>
<dbReference type="Pfam" id="PF07735">
    <property type="entry name" value="FBA_2"/>
    <property type="match status" value="1"/>
</dbReference>
<dbReference type="PANTHER" id="PTHR21503">
    <property type="entry name" value="F-BOX-CONTAINING HYPOTHETICAL PROTEIN C.ELEGANS"/>
    <property type="match status" value="1"/>
</dbReference>
<dbReference type="eggNOG" id="ENOG502TJPP">
    <property type="taxonomic scope" value="Eukaryota"/>
</dbReference>
<evidence type="ECO:0000313" key="3">
    <source>
        <dbReference type="Proteomes" id="UP000008068"/>
    </source>
</evidence>
<dbReference type="AlphaFoldDB" id="G0P9T5"/>
<protein>
    <recommendedName>
        <fullName evidence="1">Sdz-33 F-box domain-containing protein</fullName>
    </recommendedName>
</protein>